<evidence type="ECO:0000256" key="4">
    <source>
        <dbReference type="ARBA" id="ARBA00022827"/>
    </source>
</evidence>
<name>C2G513_SPHSI</name>
<keyword evidence="5" id="KW-0560">Oxidoreductase</keyword>
<dbReference type="EMBL" id="ACHB01000100">
    <property type="protein sequence ID" value="EEI89764.1"/>
    <property type="molecule type" value="Genomic_DNA"/>
</dbReference>
<comment type="cofactor">
    <cofactor evidence="1">
        <name>FAD</name>
        <dbReference type="ChEBI" id="CHEBI:57692"/>
    </cofactor>
</comment>
<dbReference type="GO" id="GO:0016614">
    <property type="term" value="F:oxidoreductase activity, acting on CH-OH group of donors"/>
    <property type="evidence" value="ECO:0007669"/>
    <property type="project" value="InterPro"/>
</dbReference>
<dbReference type="HOGENOM" id="CLU_008878_4_0_10"/>
<proteinExistence type="inferred from homology"/>
<dbReference type="Gene3D" id="3.50.50.60">
    <property type="entry name" value="FAD/NAD(P)-binding domain"/>
    <property type="match status" value="2"/>
</dbReference>
<dbReference type="InterPro" id="IPR000172">
    <property type="entry name" value="GMC_OxRdtase_N"/>
</dbReference>
<dbReference type="InterPro" id="IPR051473">
    <property type="entry name" value="P2Ox-like"/>
</dbReference>
<evidence type="ECO:0000259" key="7">
    <source>
        <dbReference type="Pfam" id="PF05199"/>
    </source>
</evidence>
<dbReference type="InterPro" id="IPR036188">
    <property type="entry name" value="FAD/NAD-bd_sf"/>
</dbReference>
<evidence type="ECO:0008006" key="10">
    <source>
        <dbReference type="Google" id="ProtNLM"/>
    </source>
</evidence>
<gene>
    <name evidence="8" type="ORF">HMPREF0765_4669</name>
</gene>
<evidence type="ECO:0000313" key="9">
    <source>
        <dbReference type="Proteomes" id="UP000006241"/>
    </source>
</evidence>
<dbReference type="GO" id="GO:0050660">
    <property type="term" value="F:flavin adenine dinucleotide binding"/>
    <property type="evidence" value="ECO:0007669"/>
    <property type="project" value="InterPro"/>
</dbReference>
<sequence>MMNDTDFDVIVVGSGISGGWAAKEFCERGFKTLVIERGRMVKHIKDYPTANTDPWQFPHHNAKTREMIEQNPVISKHYNYSEATQHFYIKDKDQPYIQEKPFDWIRGYQVGGKSLLWARQTQRWSDFEFNRPLRDGFAVDWPIRYNDLAPWYSRVEKFVGISGERDNIDSLPDSEVVGAFEMNVVEKYIKEKINTHFKDRHVIIGRCANLAELTEFHRQQGRMKCQARSLCERGCPFGGYFSSNASTLPFAEKTGNLTLMTDTVVESVVYDEVSKKATAVQVIDAKTKERKQITAKVIFLNSSTLNSNLILMNSRSAAFPNGLGNKNDILGRYIAFHNYRGRISATIDGFEDAYHYGRRPTNLYVPSFRNLYSKDADFQGGYMMTLGASRSGWSRSLEGQELGAAYKDTLTQPGGWAVYMSLQGETIPIYENHVRISDTEKDPYGIPQLITSVAYTENDEKMMHDFFKEGVSMLERAGCKNIQPTDHKITGNRTPGLEVHEVGGVRMGRDPQTSMLNANNQLHHCPNVFVTDGACMTSMGVQNPSLTFMALTARAANFAADQLREGIL</sequence>
<evidence type="ECO:0000313" key="8">
    <source>
        <dbReference type="EMBL" id="EEI89764.1"/>
    </source>
</evidence>
<feature type="domain" description="Glucose-methanol-choline oxidoreductase N-terminal" evidence="6">
    <location>
        <begin position="146"/>
        <end position="314"/>
    </location>
</feature>
<dbReference type="Pfam" id="PF05199">
    <property type="entry name" value="GMC_oxred_C"/>
    <property type="match status" value="1"/>
</dbReference>
<evidence type="ECO:0000256" key="1">
    <source>
        <dbReference type="ARBA" id="ARBA00001974"/>
    </source>
</evidence>
<keyword evidence="3" id="KW-0285">Flavoprotein</keyword>
<protein>
    <recommendedName>
        <fullName evidence="10">GMC oxidoreductase</fullName>
    </recommendedName>
</protein>
<evidence type="ECO:0000256" key="2">
    <source>
        <dbReference type="ARBA" id="ARBA00010790"/>
    </source>
</evidence>
<dbReference type="SUPFAM" id="SSF51905">
    <property type="entry name" value="FAD/NAD(P)-binding domain"/>
    <property type="match status" value="1"/>
</dbReference>
<dbReference type="AlphaFoldDB" id="C2G513"/>
<reference evidence="8 9" key="1">
    <citation type="submission" date="2009-01" db="EMBL/GenBank/DDBJ databases">
        <authorList>
            <person name="Qin X."/>
            <person name="Bachman B."/>
            <person name="Battles P."/>
            <person name="Bell A."/>
            <person name="Bess C."/>
            <person name="Bickham C."/>
            <person name="Chaboub L."/>
            <person name="Chen D."/>
            <person name="Coyle M."/>
            <person name="Deiros D.R."/>
            <person name="Dinh H."/>
            <person name="Forbes L."/>
            <person name="Fowler G."/>
            <person name="Francisco L."/>
            <person name="Fu Q."/>
            <person name="Gubbala S."/>
            <person name="Hale W."/>
            <person name="Han Y."/>
            <person name="Hemphill L."/>
            <person name="Highlander S.K."/>
            <person name="Hirani K."/>
            <person name="Hogues M."/>
            <person name="Jackson L."/>
            <person name="Jakkamsetti A."/>
            <person name="Javaid M."/>
            <person name="Jiang H."/>
            <person name="Korchina V."/>
            <person name="Kovar C."/>
            <person name="Lara F."/>
            <person name="Lee S."/>
            <person name="Mata R."/>
            <person name="Mathew T."/>
            <person name="Moen C."/>
            <person name="Morales K."/>
            <person name="Munidasa M."/>
            <person name="Nazareth L."/>
            <person name="Ngo R."/>
            <person name="Nguyen L."/>
            <person name="Okwuonu G."/>
            <person name="Ongeri F."/>
            <person name="Patil S."/>
            <person name="Petrosino J."/>
            <person name="Pham C."/>
            <person name="Pham P."/>
            <person name="Pu L.-L."/>
            <person name="Puazo M."/>
            <person name="Raj R."/>
            <person name="Reid J."/>
            <person name="Rouhana J."/>
            <person name="Saada N."/>
            <person name="Shang Y."/>
            <person name="Simmons D."/>
            <person name="Thornton R."/>
            <person name="Warren J."/>
            <person name="Weissenberger G."/>
            <person name="Zhang J."/>
            <person name="Zhang L."/>
            <person name="Zhou C."/>
            <person name="Zhu D."/>
            <person name="Muzny D."/>
            <person name="Worley K."/>
            <person name="Gibbs R."/>
        </authorList>
    </citation>
    <scope>NUCLEOTIDE SEQUENCE [LARGE SCALE GENOMIC DNA]</scope>
    <source>
        <strain evidence="8 9">ATCC 33300</strain>
    </source>
</reference>
<comment type="caution">
    <text evidence="8">The sequence shown here is derived from an EMBL/GenBank/DDBJ whole genome shotgun (WGS) entry which is preliminary data.</text>
</comment>
<dbReference type="Pfam" id="PF00732">
    <property type="entry name" value="GMC_oxred_N"/>
    <property type="match status" value="1"/>
</dbReference>
<dbReference type="InterPro" id="IPR007867">
    <property type="entry name" value="GMC_OxRtase_C"/>
</dbReference>
<dbReference type="PANTHER" id="PTHR42784:SF1">
    <property type="entry name" value="PYRANOSE 2-OXIDASE"/>
    <property type="match status" value="1"/>
</dbReference>
<keyword evidence="4" id="KW-0274">FAD</keyword>
<comment type="similarity">
    <text evidence="2">Belongs to the GMC oxidoreductase family.</text>
</comment>
<dbReference type="SUPFAM" id="SSF54373">
    <property type="entry name" value="FAD-linked reductases, C-terminal domain"/>
    <property type="match status" value="1"/>
</dbReference>
<organism evidence="8 9">
    <name type="scientific">Sphingobacterium spiritivorum ATCC 33300</name>
    <dbReference type="NCBI Taxonomy" id="525372"/>
    <lineage>
        <taxon>Bacteria</taxon>
        <taxon>Pseudomonadati</taxon>
        <taxon>Bacteroidota</taxon>
        <taxon>Sphingobacteriia</taxon>
        <taxon>Sphingobacteriales</taxon>
        <taxon>Sphingobacteriaceae</taxon>
        <taxon>Sphingobacterium</taxon>
    </lineage>
</organism>
<accession>C2G513</accession>
<evidence type="ECO:0000259" key="6">
    <source>
        <dbReference type="Pfam" id="PF00732"/>
    </source>
</evidence>
<evidence type="ECO:0000256" key="5">
    <source>
        <dbReference type="ARBA" id="ARBA00023002"/>
    </source>
</evidence>
<evidence type="ECO:0000256" key="3">
    <source>
        <dbReference type="ARBA" id="ARBA00022630"/>
    </source>
</evidence>
<dbReference type="PANTHER" id="PTHR42784">
    <property type="entry name" value="PYRANOSE 2-OXIDASE"/>
    <property type="match status" value="1"/>
</dbReference>
<dbReference type="RefSeq" id="WP_003004821.1">
    <property type="nucleotide sequence ID" value="NZ_GG668630.1"/>
</dbReference>
<dbReference type="Proteomes" id="UP000006241">
    <property type="component" value="Unassembled WGS sequence"/>
</dbReference>
<feature type="domain" description="Glucose-methanol-choline oxidoreductase C-terminal" evidence="7">
    <location>
        <begin position="431"/>
        <end position="551"/>
    </location>
</feature>